<dbReference type="Gene3D" id="1.10.10.60">
    <property type="entry name" value="Homeodomain-like"/>
    <property type="match status" value="1"/>
</dbReference>
<dbReference type="GO" id="GO:0045892">
    <property type="term" value="P:negative regulation of DNA-templated transcription"/>
    <property type="evidence" value="ECO:0007669"/>
    <property type="project" value="InterPro"/>
</dbReference>
<dbReference type="Pfam" id="PF08362">
    <property type="entry name" value="TetR_C_3"/>
    <property type="match status" value="1"/>
</dbReference>
<dbReference type="EMBL" id="CP062804">
    <property type="protein sequence ID" value="QOT81081.1"/>
    <property type="molecule type" value="Genomic_DNA"/>
</dbReference>
<dbReference type="Proteomes" id="UP000397656">
    <property type="component" value="Chromosome 2"/>
</dbReference>
<dbReference type="InterPro" id="IPR050109">
    <property type="entry name" value="HTH-type_TetR-like_transc_reg"/>
</dbReference>
<keyword evidence="1 2" id="KW-0238">DNA-binding</keyword>
<evidence type="ECO:0000256" key="2">
    <source>
        <dbReference type="PROSITE-ProRule" id="PRU00335"/>
    </source>
</evidence>
<dbReference type="GO" id="GO:0003677">
    <property type="term" value="F:DNA binding"/>
    <property type="evidence" value="ECO:0007669"/>
    <property type="project" value="UniProtKB-UniRule"/>
</dbReference>
<organism evidence="4 5">
    <name type="scientific">Cupriavidus basilensis</name>
    <dbReference type="NCBI Taxonomy" id="68895"/>
    <lineage>
        <taxon>Bacteria</taxon>
        <taxon>Pseudomonadati</taxon>
        <taxon>Pseudomonadota</taxon>
        <taxon>Betaproteobacteria</taxon>
        <taxon>Burkholderiales</taxon>
        <taxon>Burkholderiaceae</taxon>
        <taxon>Cupriavidus</taxon>
    </lineage>
</organism>
<dbReference type="SUPFAM" id="SSF48498">
    <property type="entry name" value="Tetracyclin repressor-like, C-terminal domain"/>
    <property type="match status" value="1"/>
</dbReference>
<dbReference type="InterPro" id="IPR013573">
    <property type="entry name" value="Tscrpt_reg_YcdC_C"/>
</dbReference>
<evidence type="ECO:0000313" key="5">
    <source>
        <dbReference type="Proteomes" id="UP000397656"/>
    </source>
</evidence>
<dbReference type="AlphaFoldDB" id="A0A643FJP7"/>
<dbReference type="RefSeq" id="WP_150992949.1">
    <property type="nucleotide sequence ID" value="NZ_CP062804.1"/>
</dbReference>
<dbReference type="InterPro" id="IPR009057">
    <property type="entry name" value="Homeodomain-like_sf"/>
</dbReference>
<evidence type="ECO:0000256" key="1">
    <source>
        <dbReference type="ARBA" id="ARBA00023125"/>
    </source>
</evidence>
<dbReference type="Pfam" id="PF00440">
    <property type="entry name" value="TetR_N"/>
    <property type="match status" value="1"/>
</dbReference>
<name>A0A643FJP7_9BURK</name>
<dbReference type="InterPro" id="IPR036271">
    <property type="entry name" value="Tet_transcr_reg_TetR-rel_C_sf"/>
</dbReference>
<feature type="DNA-binding region" description="H-T-H motif" evidence="2">
    <location>
        <begin position="48"/>
        <end position="67"/>
    </location>
</feature>
<proteinExistence type="predicted"/>
<feature type="domain" description="HTH tetR-type" evidence="3">
    <location>
        <begin position="25"/>
        <end position="85"/>
    </location>
</feature>
<dbReference type="PANTHER" id="PTHR30328">
    <property type="entry name" value="TRANSCRIPTIONAL REPRESSOR"/>
    <property type="match status" value="1"/>
</dbReference>
<reference evidence="4 5" key="1">
    <citation type="submission" date="2020-10" db="EMBL/GenBank/DDBJ databases">
        <title>Complete genome sequence of Cupriavidus basilensis CCUG 49340T.</title>
        <authorList>
            <person name="Salva-Serra F."/>
            <person name="Donoso R.A."/>
            <person name="Cho K.H."/>
            <person name="Yoo J.A."/>
            <person name="Lee K."/>
            <person name="Yoon S.-H."/>
            <person name="Perez-Pantoja D."/>
            <person name="Moore E.R.B."/>
        </authorList>
    </citation>
    <scope>NUCLEOTIDE SEQUENCE [LARGE SCALE GENOMIC DNA]</scope>
    <source>
        <strain evidence="5">CCUG 49340</strain>
    </source>
</reference>
<dbReference type="PANTHER" id="PTHR30328:SF54">
    <property type="entry name" value="HTH-TYPE TRANSCRIPTIONAL REPRESSOR SCO4008"/>
    <property type="match status" value="1"/>
</dbReference>
<evidence type="ECO:0000259" key="3">
    <source>
        <dbReference type="PROSITE" id="PS50977"/>
    </source>
</evidence>
<dbReference type="SUPFAM" id="SSF46689">
    <property type="entry name" value="Homeodomain-like"/>
    <property type="match status" value="1"/>
</dbReference>
<dbReference type="PROSITE" id="PS50977">
    <property type="entry name" value="HTH_TETR_2"/>
    <property type="match status" value="1"/>
</dbReference>
<dbReference type="PRINTS" id="PR00455">
    <property type="entry name" value="HTHTETR"/>
</dbReference>
<protein>
    <submittedName>
        <fullName evidence="4">TetR family transcriptional regulator C-terminal domain-containing protein</fullName>
    </submittedName>
</protein>
<gene>
    <name evidence="4" type="ORF">F7R26_027365</name>
</gene>
<dbReference type="GeneID" id="98404669"/>
<accession>A0A643FJP7</accession>
<sequence>MGAPATAPPPCFPPPREVAGGRIRQENEALILRAAEYVFARAGFAGATMNEIATRAGVPKSNLHYYFRTKQALYRAVLAHTLALWLSETDIIGAEQRPQVALEQYIRAKMRLSASHPDASRVFANELLHGAPEIRDVLSGALRALVARKAGVIREWIARGEMASVDPQHLFFTIWAATQTYADFESQVCAVLGVSHLGQRDYEQATDHLVRLLLRGCGLEPAGLAVELSSTRGESHEY</sequence>
<dbReference type="InterPro" id="IPR001647">
    <property type="entry name" value="HTH_TetR"/>
</dbReference>
<dbReference type="Gene3D" id="1.10.357.10">
    <property type="entry name" value="Tetracycline Repressor, domain 2"/>
    <property type="match status" value="1"/>
</dbReference>
<evidence type="ECO:0000313" key="4">
    <source>
        <dbReference type="EMBL" id="QOT81081.1"/>
    </source>
</evidence>